<accession>A0A1U9ZA41</accession>
<keyword evidence="4" id="KW-0546">Nucleotide metabolism</keyword>
<comment type="similarity">
    <text evidence="1">Belongs to the dUTPase family.</text>
</comment>
<dbReference type="GO" id="GO:0006226">
    <property type="term" value="P:dUMP biosynthetic process"/>
    <property type="evidence" value="ECO:0007669"/>
    <property type="project" value="InterPro"/>
</dbReference>
<dbReference type="GO" id="GO:0004170">
    <property type="term" value="F:dUTP diphosphatase activity"/>
    <property type="evidence" value="ECO:0007669"/>
    <property type="project" value="UniProtKB-EC"/>
</dbReference>
<evidence type="ECO:0000313" key="7">
    <source>
        <dbReference type="Proteomes" id="UP000221468"/>
    </source>
</evidence>
<dbReference type="GO" id="GO:0046081">
    <property type="term" value="P:dUTP catabolic process"/>
    <property type="evidence" value="ECO:0007669"/>
    <property type="project" value="InterPro"/>
</dbReference>
<dbReference type="PANTHER" id="PTHR11241:SF0">
    <property type="entry name" value="DEOXYURIDINE 5'-TRIPHOSPHATE NUCLEOTIDOHYDROLASE"/>
    <property type="match status" value="1"/>
</dbReference>
<keyword evidence="3" id="KW-0378">Hydrolase</keyword>
<name>A0A1U9ZA41_9CAUD</name>
<evidence type="ECO:0000313" key="6">
    <source>
        <dbReference type="EMBL" id="AQZ54589.1"/>
    </source>
</evidence>
<feature type="domain" description="dUTPase-like" evidence="5">
    <location>
        <begin position="121"/>
        <end position="232"/>
    </location>
</feature>
<keyword evidence="7" id="KW-1185">Reference proteome</keyword>
<dbReference type="SUPFAM" id="SSF51283">
    <property type="entry name" value="dUTPase-like"/>
    <property type="match status" value="1"/>
</dbReference>
<dbReference type="InterPro" id="IPR033704">
    <property type="entry name" value="dUTPase_trimeric"/>
</dbReference>
<dbReference type="GeneID" id="40076468"/>
<dbReference type="PANTHER" id="PTHR11241">
    <property type="entry name" value="DEOXYURIDINE 5'-TRIPHOSPHATE NUCLEOTIDOHYDROLASE"/>
    <property type="match status" value="1"/>
</dbReference>
<evidence type="ECO:0000256" key="2">
    <source>
        <dbReference type="ARBA" id="ARBA00012379"/>
    </source>
</evidence>
<organism evidence="6 7">
    <name type="scientific">Proteus phage VB_PmiS-Isfahan</name>
    <dbReference type="NCBI Taxonomy" id="1969841"/>
    <lineage>
        <taxon>Viruses</taxon>
        <taxon>Duplodnaviria</taxon>
        <taxon>Heunggongvirae</taxon>
        <taxon>Uroviricota</taxon>
        <taxon>Caudoviricetes</taxon>
        <taxon>Gorganvirus</taxon>
        <taxon>Gorganvirus isfahan</taxon>
    </lineage>
</organism>
<sequence length="233" mass="26069">MANLFVKRIVPIAKLPSKASPHSAGLDISACFHEPTVTVYDDGLAPERTATKQKLKESIEFLKSVYDVSELENPNMTVESISNAFEGNTFVNEEYDHFDTLLTSLDELEKEFVERKIIDNKLVIYPGERVMIPTGLTMSCDANNYLAFYPRSGNALKRGLTLINCTGIGDRDYKNEYYITLVNNSRQTAVIENGERCAQMIVRYYADVDICERPNGLPEVESNRDGGFGSSGK</sequence>
<protein>
    <recommendedName>
        <fullName evidence="2">dUTP diphosphatase</fullName>
        <ecNumber evidence="2">3.6.1.23</ecNumber>
    </recommendedName>
</protein>
<dbReference type="InterPro" id="IPR036157">
    <property type="entry name" value="dUTPase-like_sf"/>
</dbReference>
<dbReference type="RefSeq" id="YP_009600662.1">
    <property type="nucleotide sequence ID" value="NC_041925.1"/>
</dbReference>
<dbReference type="EC" id="3.6.1.23" evidence="2"/>
<dbReference type="CDD" id="cd07557">
    <property type="entry name" value="trimeric_dUTPase"/>
    <property type="match status" value="1"/>
</dbReference>
<proteinExistence type="inferred from homology"/>
<reference evidence="6 7" key="1">
    <citation type="journal article" date="2019" name="Genomics">
        <title>Genomic analyses of a novel bacteriophage (VB_PmiS-Isfahan) within Siphoviridae family infecting Proteus mirabilis.</title>
        <authorList>
            <person name="Yazdi M."/>
            <person name="Bouzari M."/>
            <person name="Ghaemi E.A."/>
        </authorList>
    </citation>
    <scope>NUCLEOTIDE SEQUENCE [LARGE SCALE GENOMIC DNA]</scope>
</reference>
<evidence type="ECO:0000259" key="5">
    <source>
        <dbReference type="Pfam" id="PF00692"/>
    </source>
</evidence>
<dbReference type="InterPro" id="IPR008181">
    <property type="entry name" value="dUTPase"/>
</dbReference>
<evidence type="ECO:0000256" key="4">
    <source>
        <dbReference type="ARBA" id="ARBA00023080"/>
    </source>
</evidence>
<dbReference type="EMBL" id="KY742649">
    <property type="protein sequence ID" value="AQZ54589.1"/>
    <property type="molecule type" value="Genomic_DNA"/>
</dbReference>
<evidence type="ECO:0000256" key="3">
    <source>
        <dbReference type="ARBA" id="ARBA00022801"/>
    </source>
</evidence>
<dbReference type="OrthoDB" id="12539at10239"/>
<dbReference type="KEGG" id="vg:40076468"/>
<dbReference type="InterPro" id="IPR029054">
    <property type="entry name" value="dUTPase-like"/>
</dbReference>
<dbReference type="GO" id="GO:0000287">
    <property type="term" value="F:magnesium ion binding"/>
    <property type="evidence" value="ECO:0007669"/>
    <property type="project" value="InterPro"/>
</dbReference>
<dbReference type="Gene3D" id="2.70.40.10">
    <property type="match status" value="1"/>
</dbReference>
<evidence type="ECO:0000256" key="1">
    <source>
        <dbReference type="ARBA" id="ARBA00006581"/>
    </source>
</evidence>
<dbReference type="Proteomes" id="UP000221468">
    <property type="component" value="Segment"/>
</dbReference>
<dbReference type="Pfam" id="PF00692">
    <property type="entry name" value="dUTPase"/>
    <property type="match status" value="1"/>
</dbReference>